<keyword evidence="4" id="KW-1185">Reference proteome</keyword>
<feature type="signal peptide" evidence="1">
    <location>
        <begin position="1"/>
        <end position="20"/>
    </location>
</feature>
<organism evidence="3 4">
    <name type="scientific">Holothuria leucospilota</name>
    <name type="common">Black long sea cucumber</name>
    <name type="synonym">Mertensiothuria leucospilota</name>
    <dbReference type="NCBI Taxonomy" id="206669"/>
    <lineage>
        <taxon>Eukaryota</taxon>
        <taxon>Metazoa</taxon>
        <taxon>Echinodermata</taxon>
        <taxon>Eleutherozoa</taxon>
        <taxon>Echinozoa</taxon>
        <taxon>Holothuroidea</taxon>
        <taxon>Aspidochirotacea</taxon>
        <taxon>Aspidochirotida</taxon>
        <taxon>Holothuriidae</taxon>
        <taxon>Holothuria</taxon>
    </lineage>
</organism>
<dbReference type="Gene3D" id="3.10.100.10">
    <property type="entry name" value="Mannose-Binding Protein A, subunit A"/>
    <property type="match status" value="1"/>
</dbReference>
<evidence type="ECO:0000259" key="2">
    <source>
        <dbReference type="PROSITE" id="PS50041"/>
    </source>
</evidence>
<evidence type="ECO:0000313" key="4">
    <source>
        <dbReference type="Proteomes" id="UP001152320"/>
    </source>
</evidence>
<dbReference type="InterPro" id="IPR016186">
    <property type="entry name" value="C-type_lectin-like/link_sf"/>
</dbReference>
<name>A0A9Q1BRB4_HOLLE</name>
<feature type="domain" description="C-type lectin" evidence="2">
    <location>
        <begin position="32"/>
        <end position="170"/>
    </location>
</feature>
<dbReference type="Pfam" id="PF00059">
    <property type="entry name" value="Lectin_C"/>
    <property type="match status" value="1"/>
</dbReference>
<protein>
    <submittedName>
        <fullName evidence="3">Alpha-N-acetylgalactosamine-specific lectin</fullName>
    </submittedName>
</protein>
<dbReference type="InterPro" id="IPR016187">
    <property type="entry name" value="CTDL_fold"/>
</dbReference>
<feature type="chain" id="PRO_5040464388" evidence="1">
    <location>
        <begin position="21"/>
        <end position="174"/>
    </location>
</feature>
<dbReference type="InterPro" id="IPR001304">
    <property type="entry name" value="C-type_lectin-like"/>
</dbReference>
<evidence type="ECO:0000313" key="3">
    <source>
        <dbReference type="EMBL" id="KAJ8031427.1"/>
    </source>
</evidence>
<dbReference type="Proteomes" id="UP001152320">
    <property type="component" value="Chromosome 12"/>
</dbReference>
<comment type="caution">
    <text evidence="3">The sequence shown here is derived from an EMBL/GenBank/DDBJ whole genome shotgun (WGS) entry which is preliminary data.</text>
</comment>
<evidence type="ECO:0000256" key="1">
    <source>
        <dbReference type="SAM" id="SignalP"/>
    </source>
</evidence>
<dbReference type="OrthoDB" id="418245at2759"/>
<reference evidence="3" key="1">
    <citation type="submission" date="2021-10" db="EMBL/GenBank/DDBJ databases">
        <title>Tropical sea cucumber genome reveals ecological adaptation and Cuvierian tubules defense mechanism.</title>
        <authorList>
            <person name="Chen T."/>
        </authorList>
    </citation>
    <scope>NUCLEOTIDE SEQUENCE</scope>
    <source>
        <strain evidence="3">Nanhai2018</strain>
        <tissue evidence="3">Muscle</tissue>
    </source>
</reference>
<dbReference type="InterPro" id="IPR050111">
    <property type="entry name" value="C-type_lectin/snaclec_domain"/>
</dbReference>
<gene>
    <name evidence="3" type="ORF">HOLleu_24613</name>
</gene>
<dbReference type="EMBL" id="JAIZAY010000012">
    <property type="protein sequence ID" value="KAJ8031427.1"/>
    <property type="molecule type" value="Genomic_DNA"/>
</dbReference>
<dbReference type="PANTHER" id="PTHR22803">
    <property type="entry name" value="MANNOSE, PHOSPHOLIPASE, LECTIN RECEPTOR RELATED"/>
    <property type="match status" value="1"/>
</dbReference>
<dbReference type="SUPFAM" id="SSF56436">
    <property type="entry name" value="C-type lectin-like"/>
    <property type="match status" value="1"/>
</dbReference>
<proteinExistence type="predicted"/>
<sequence length="174" mass="20115">MKFQLSTLLIALLTNHVTNGSEGICPENWTHWQGGCYRFYNTPELSWHDANEHCREIKLSSPVCPNKPAHLVTIGSVEENQFVLELWQSLRSPSSGSPLRVWIGLNDIEEEGNYVWIDGSPLDYENWTPGLPDQWSPEQDCGEMWNTFNNLDVGYWNDYICSKHHAFMCEFRCC</sequence>
<keyword evidence="1" id="KW-0732">Signal</keyword>
<accession>A0A9Q1BRB4</accession>
<dbReference type="AlphaFoldDB" id="A0A9Q1BRB4"/>
<dbReference type="SMART" id="SM00034">
    <property type="entry name" value="CLECT"/>
    <property type="match status" value="1"/>
</dbReference>
<dbReference type="PROSITE" id="PS50041">
    <property type="entry name" value="C_TYPE_LECTIN_2"/>
    <property type="match status" value="1"/>
</dbReference>